<organism evidence="8 9">
    <name type="scientific">Holothuria leucospilota</name>
    <name type="common">Black long sea cucumber</name>
    <name type="synonym">Mertensiothuria leucospilota</name>
    <dbReference type="NCBI Taxonomy" id="206669"/>
    <lineage>
        <taxon>Eukaryota</taxon>
        <taxon>Metazoa</taxon>
        <taxon>Echinodermata</taxon>
        <taxon>Eleutherozoa</taxon>
        <taxon>Echinozoa</taxon>
        <taxon>Holothuroidea</taxon>
        <taxon>Aspidochirotacea</taxon>
        <taxon>Aspidochirotida</taxon>
        <taxon>Holothuriidae</taxon>
        <taxon>Holothuria</taxon>
    </lineage>
</organism>
<dbReference type="GO" id="GO:0005739">
    <property type="term" value="C:mitochondrion"/>
    <property type="evidence" value="ECO:0007669"/>
    <property type="project" value="TreeGrafter"/>
</dbReference>
<evidence type="ECO:0000256" key="2">
    <source>
        <dbReference type="ARBA" id="ARBA00022741"/>
    </source>
</evidence>
<dbReference type="OrthoDB" id="2015992at2759"/>
<keyword evidence="7" id="KW-0460">Magnesium</keyword>
<evidence type="ECO:0000313" key="9">
    <source>
        <dbReference type="Proteomes" id="UP001152320"/>
    </source>
</evidence>
<dbReference type="GO" id="GO:0035999">
    <property type="term" value="P:tetrahydrofolate interconversion"/>
    <property type="evidence" value="ECO:0007669"/>
    <property type="project" value="TreeGrafter"/>
</dbReference>
<evidence type="ECO:0000256" key="1">
    <source>
        <dbReference type="ARBA" id="ARBA00010638"/>
    </source>
</evidence>
<gene>
    <name evidence="8" type="ORF">HOLleu_28565</name>
</gene>
<dbReference type="FunFam" id="3.40.50.10420:FF:000007">
    <property type="entry name" value="5-formyltetrahydrofolate cyclo-ligase"/>
    <property type="match status" value="1"/>
</dbReference>
<evidence type="ECO:0000313" key="8">
    <source>
        <dbReference type="EMBL" id="KAJ8029223.1"/>
    </source>
</evidence>
<evidence type="ECO:0000256" key="3">
    <source>
        <dbReference type="ARBA" id="ARBA00022840"/>
    </source>
</evidence>
<dbReference type="GO" id="GO:0005524">
    <property type="term" value="F:ATP binding"/>
    <property type="evidence" value="ECO:0007669"/>
    <property type="project" value="UniProtKB-KW"/>
</dbReference>
<feature type="binding site" evidence="6">
    <location>
        <position position="56"/>
    </location>
    <ligand>
        <name>substrate</name>
    </ligand>
</feature>
<sequence>MSVSVVRETKRILRKELKKWIAGLTEEERQLQSENVVKQLLGHPVYQKSKRISVYLSMPQEEVNTEGILRHMFTNGKICFVPQYIGPKMEMLRLHSMEDYESLPVTKWNIKQPAEGDAREEALSSGGLDLIIMPGLGFTLEGDRLGRGKGYYDKYLQRCAEHSTGMPATIAIAFKEQIAEKLPVTENDRRVDEVLYGYKDGS</sequence>
<dbReference type="SUPFAM" id="SSF100950">
    <property type="entry name" value="NagB/RpiA/CoA transferase-like"/>
    <property type="match status" value="1"/>
</dbReference>
<comment type="cofactor">
    <cofactor evidence="7">
        <name>Mg(2+)</name>
        <dbReference type="ChEBI" id="CHEBI:18420"/>
    </cofactor>
</comment>
<dbReference type="NCBIfam" id="TIGR02727">
    <property type="entry name" value="MTHFS_bact"/>
    <property type="match status" value="1"/>
</dbReference>
<protein>
    <recommendedName>
        <fullName evidence="5 7">5-formyltetrahydrofolate cyclo-ligase</fullName>
        <ecNumber evidence="5 7">6.3.3.2</ecNumber>
    </recommendedName>
</protein>
<dbReference type="PANTHER" id="PTHR23407:SF1">
    <property type="entry name" value="5-FORMYLTETRAHYDROFOLATE CYCLO-LIGASE"/>
    <property type="match status" value="1"/>
</dbReference>
<keyword evidence="2 6" id="KW-0547">Nucleotide-binding</keyword>
<comment type="catalytic activity">
    <reaction evidence="4 7">
        <text>(6S)-5-formyl-5,6,7,8-tetrahydrofolate + ATP = (6R)-5,10-methenyltetrahydrofolate + ADP + phosphate</text>
        <dbReference type="Rhea" id="RHEA:10488"/>
        <dbReference type="ChEBI" id="CHEBI:30616"/>
        <dbReference type="ChEBI" id="CHEBI:43474"/>
        <dbReference type="ChEBI" id="CHEBI:57455"/>
        <dbReference type="ChEBI" id="CHEBI:57457"/>
        <dbReference type="ChEBI" id="CHEBI:456216"/>
        <dbReference type="EC" id="6.3.3.2"/>
    </reaction>
</comment>
<comment type="similarity">
    <text evidence="1 7">Belongs to the 5-formyltetrahydrofolate cyclo-ligase family.</text>
</comment>
<dbReference type="EMBL" id="JAIZAY010000014">
    <property type="protein sequence ID" value="KAJ8029223.1"/>
    <property type="molecule type" value="Genomic_DNA"/>
</dbReference>
<feature type="binding site" evidence="6">
    <location>
        <begin position="144"/>
        <end position="152"/>
    </location>
    <ligand>
        <name>ATP</name>
        <dbReference type="ChEBI" id="CHEBI:30616"/>
    </ligand>
</feature>
<dbReference type="InterPro" id="IPR037171">
    <property type="entry name" value="NagB/RpiA_transferase-like"/>
</dbReference>
<dbReference type="InterPro" id="IPR002698">
    <property type="entry name" value="FTHF_cligase"/>
</dbReference>
<dbReference type="Gene3D" id="3.40.50.10420">
    <property type="entry name" value="NagB/RpiA/CoA transferase-like"/>
    <property type="match status" value="1"/>
</dbReference>
<dbReference type="GO" id="GO:0009396">
    <property type="term" value="P:folic acid-containing compound biosynthetic process"/>
    <property type="evidence" value="ECO:0007669"/>
    <property type="project" value="TreeGrafter"/>
</dbReference>
<name>A0A9Q1BM18_HOLLE</name>
<evidence type="ECO:0000256" key="5">
    <source>
        <dbReference type="ARBA" id="ARBA00038966"/>
    </source>
</evidence>
<feature type="binding site" evidence="6">
    <location>
        <position position="62"/>
    </location>
    <ligand>
        <name>substrate</name>
    </ligand>
</feature>
<dbReference type="Pfam" id="PF01812">
    <property type="entry name" value="5-FTHF_cyc-lig"/>
    <property type="match status" value="1"/>
</dbReference>
<dbReference type="GO" id="GO:0046872">
    <property type="term" value="F:metal ion binding"/>
    <property type="evidence" value="ECO:0007669"/>
    <property type="project" value="UniProtKB-KW"/>
</dbReference>
<evidence type="ECO:0000256" key="4">
    <source>
        <dbReference type="ARBA" id="ARBA00036539"/>
    </source>
</evidence>
<evidence type="ECO:0000256" key="7">
    <source>
        <dbReference type="RuleBase" id="RU361279"/>
    </source>
</evidence>
<dbReference type="GO" id="GO:0030272">
    <property type="term" value="F:5-formyltetrahydrofolate cyclo-ligase activity"/>
    <property type="evidence" value="ECO:0007669"/>
    <property type="project" value="UniProtKB-EC"/>
</dbReference>
<keyword evidence="3 6" id="KW-0067">ATP-binding</keyword>
<reference evidence="8" key="1">
    <citation type="submission" date="2021-10" db="EMBL/GenBank/DDBJ databases">
        <title>Tropical sea cucumber genome reveals ecological adaptation and Cuvierian tubules defense mechanism.</title>
        <authorList>
            <person name="Chen T."/>
        </authorList>
    </citation>
    <scope>NUCLEOTIDE SEQUENCE</scope>
    <source>
        <strain evidence="8">Nanhai2018</strain>
        <tissue evidence="8">Muscle</tissue>
    </source>
</reference>
<keyword evidence="9" id="KW-1185">Reference proteome</keyword>
<feature type="binding site" evidence="6">
    <location>
        <begin position="10"/>
        <end position="14"/>
    </location>
    <ligand>
        <name>ATP</name>
        <dbReference type="ChEBI" id="CHEBI:30616"/>
    </ligand>
</feature>
<dbReference type="EC" id="6.3.3.2" evidence="5 7"/>
<dbReference type="AlphaFoldDB" id="A0A9Q1BM18"/>
<accession>A0A9Q1BM18</accession>
<dbReference type="InterPro" id="IPR024185">
    <property type="entry name" value="FTHF_cligase-like_sf"/>
</dbReference>
<keyword evidence="7" id="KW-0479">Metal-binding</keyword>
<comment type="caution">
    <text evidence="8">The sequence shown here is derived from an EMBL/GenBank/DDBJ whole genome shotgun (WGS) entry which is preliminary data.</text>
</comment>
<dbReference type="Proteomes" id="UP001152320">
    <property type="component" value="Chromosome 14"/>
</dbReference>
<dbReference type="PANTHER" id="PTHR23407">
    <property type="entry name" value="ATPASE INHIBITOR/5-FORMYLTETRAHYDROFOLATE CYCLO-LIGASE"/>
    <property type="match status" value="1"/>
</dbReference>
<proteinExistence type="inferred from homology"/>
<evidence type="ECO:0000256" key="6">
    <source>
        <dbReference type="PIRSR" id="PIRSR006806-1"/>
    </source>
</evidence>
<dbReference type="PIRSF" id="PIRSF006806">
    <property type="entry name" value="FTHF_cligase"/>
    <property type="match status" value="1"/>
</dbReference>